<name>A0A542YLI7_9MICO</name>
<organism evidence="1 2">
    <name type="scientific">Ornithinicoccus hortensis</name>
    <dbReference type="NCBI Taxonomy" id="82346"/>
    <lineage>
        <taxon>Bacteria</taxon>
        <taxon>Bacillati</taxon>
        <taxon>Actinomycetota</taxon>
        <taxon>Actinomycetes</taxon>
        <taxon>Micrococcales</taxon>
        <taxon>Intrasporangiaceae</taxon>
        <taxon>Ornithinicoccus</taxon>
    </lineage>
</organism>
<comment type="caution">
    <text evidence="1">The sequence shown here is derived from an EMBL/GenBank/DDBJ whole genome shotgun (WGS) entry which is preliminary data.</text>
</comment>
<dbReference type="RefSeq" id="WP_141783276.1">
    <property type="nucleotide sequence ID" value="NZ_BAAAIK010000006.1"/>
</dbReference>
<keyword evidence="2" id="KW-1185">Reference proteome</keyword>
<accession>A0A542YLI7</accession>
<dbReference type="InterPro" id="IPR046237">
    <property type="entry name" value="DUF6270"/>
</dbReference>
<dbReference type="Proteomes" id="UP000319516">
    <property type="component" value="Unassembled WGS sequence"/>
</dbReference>
<dbReference type="AlphaFoldDB" id="A0A542YLI7"/>
<gene>
    <name evidence="1" type="ORF">FB467_0022</name>
</gene>
<evidence type="ECO:0000313" key="2">
    <source>
        <dbReference type="Proteomes" id="UP000319516"/>
    </source>
</evidence>
<dbReference type="EMBL" id="VFOP01000001">
    <property type="protein sequence ID" value="TQL48960.1"/>
    <property type="molecule type" value="Genomic_DNA"/>
</dbReference>
<protein>
    <submittedName>
        <fullName evidence="1">Uncharacterized protein</fullName>
    </submittedName>
</protein>
<dbReference type="OrthoDB" id="8421922at2"/>
<dbReference type="Pfam" id="PF19786">
    <property type="entry name" value="DUF6270"/>
    <property type="match status" value="1"/>
</dbReference>
<sequence>MSKTGVFIWGSCVSRDTFEHIDPATHQLVHYVARQSAVSAATPAVQLIKHPALESKFQQRMVTGDFASNLERELTRHADRIDLIMIDLVDERLGFYVLPDDSVVTRSVELIRAGGEEMLPVGSRHVAFGELEHYQRWQRSITWTSDLIQRLLPDAEVVLLDIPWAASSSSGEPTPASFGINARKGNRLFRRYAKFAEKALGARAIRIPASQVSSGPTHPWGVAPFHYTEDVYLRIVKQLTGAASGRAAWGPPNCRAQIRRGGVGRGHEPGCAR</sequence>
<reference evidence="1 2" key="1">
    <citation type="submission" date="2019-06" db="EMBL/GenBank/DDBJ databases">
        <title>Sequencing the genomes of 1000 actinobacteria strains.</title>
        <authorList>
            <person name="Klenk H.-P."/>
        </authorList>
    </citation>
    <scope>NUCLEOTIDE SEQUENCE [LARGE SCALE GENOMIC DNA]</scope>
    <source>
        <strain evidence="1 2">DSM 12335</strain>
    </source>
</reference>
<evidence type="ECO:0000313" key="1">
    <source>
        <dbReference type="EMBL" id="TQL48960.1"/>
    </source>
</evidence>
<proteinExistence type="predicted"/>